<dbReference type="Gene3D" id="1.20.1540.10">
    <property type="entry name" value="Rhomboid-like"/>
    <property type="match status" value="1"/>
</dbReference>
<dbReference type="RefSeq" id="WP_137735516.1">
    <property type="nucleotide sequence ID" value="NZ_BJCL01000020.1"/>
</dbReference>
<evidence type="ECO:0000313" key="9">
    <source>
        <dbReference type="Proteomes" id="UP000301751"/>
    </source>
</evidence>
<dbReference type="Pfam" id="PF01694">
    <property type="entry name" value="Rhomboid"/>
    <property type="match status" value="1"/>
</dbReference>
<dbReference type="AlphaFoldDB" id="A0A480B1R6"/>
<dbReference type="InterPro" id="IPR035952">
    <property type="entry name" value="Rhomboid-like_sf"/>
</dbReference>
<name>A0A480B1R6_9BURK</name>
<sequence length="210" mass="21284">MAGRLRLSRRLAALPAWMHWAGLCAAAALGALAAEAVDPARINWQPALAAAEPWRAITAAWVHLSAWHLAGNLVATAVVAVLGRAAGCGRRAALAWALAWPLTQLGLLAQPALSAYGGLSGVLHAAVAVVAWQLLRGERGLRRAVGAAIAAGLLIKLGLEAPWLGPLQQVAGWDFPVAPAAHASGALAGWLCALACGVGSAADRATPAAP</sequence>
<feature type="transmembrane region" description="Helical" evidence="5">
    <location>
        <begin position="115"/>
        <end position="135"/>
    </location>
</feature>
<dbReference type="GO" id="GO:0004252">
    <property type="term" value="F:serine-type endopeptidase activity"/>
    <property type="evidence" value="ECO:0007669"/>
    <property type="project" value="InterPro"/>
</dbReference>
<evidence type="ECO:0000256" key="6">
    <source>
        <dbReference type="SAM" id="SignalP"/>
    </source>
</evidence>
<comment type="caution">
    <text evidence="8">The sequence shown here is derived from an EMBL/GenBank/DDBJ whole genome shotgun (WGS) entry which is preliminary data.</text>
</comment>
<proteinExistence type="predicted"/>
<evidence type="ECO:0000256" key="4">
    <source>
        <dbReference type="ARBA" id="ARBA00023136"/>
    </source>
</evidence>
<feature type="signal peptide" evidence="6">
    <location>
        <begin position="1"/>
        <end position="33"/>
    </location>
</feature>
<dbReference type="SUPFAM" id="SSF144091">
    <property type="entry name" value="Rhomboid-like"/>
    <property type="match status" value="1"/>
</dbReference>
<dbReference type="GO" id="GO:0016020">
    <property type="term" value="C:membrane"/>
    <property type="evidence" value="ECO:0007669"/>
    <property type="project" value="UniProtKB-SubCell"/>
</dbReference>
<keyword evidence="9" id="KW-1185">Reference proteome</keyword>
<gene>
    <name evidence="8" type="ORF">AQPW35_48960</name>
</gene>
<evidence type="ECO:0000256" key="2">
    <source>
        <dbReference type="ARBA" id="ARBA00022692"/>
    </source>
</evidence>
<dbReference type="OrthoDB" id="9152313at2"/>
<evidence type="ECO:0000259" key="7">
    <source>
        <dbReference type="Pfam" id="PF01694"/>
    </source>
</evidence>
<protein>
    <recommendedName>
        <fullName evidence="7">Peptidase S54 rhomboid domain-containing protein</fullName>
    </recommendedName>
</protein>
<keyword evidence="4 5" id="KW-0472">Membrane</keyword>
<evidence type="ECO:0000256" key="1">
    <source>
        <dbReference type="ARBA" id="ARBA00004141"/>
    </source>
</evidence>
<dbReference type="NCBIfam" id="TIGR03902">
    <property type="entry name" value="rhom_GG_sort"/>
    <property type="match status" value="1"/>
</dbReference>
<evidence type="ECO:0000256" key="3">
    <source>
        <dbReference type="ARBA" id="ARBA00022989"/>
    </source>
</evidence>
<organism evidence="8 9">
    <name type="scientific">Pseudaquabacterium pictum</name>
    <dbReference type="NCBI Taxonomy" id="2315236"/>
    <lineage>
        <taxon>Bacteria</taxon>
        <taxon>Pseudomonadati</taxon>
        <taxon>Pseudomonadota</taxon>
        <taxon>Betaproteobacteria</taxon>
        <taxon>Burkholderiales</taxon>
        <taxon>Sphaerotilaceae</taxon>
        <taxon>Pseudaquabacterium</taxon>
    </lineage>
</organism>
<dbReference type="InterPro" id="IPR023826">
    <property type="entry name" value="Rhom-like_SP_proteobac"/>
</dbReference>
<keyword evidence="6" id="KW-0732">Signal</keyword>
<accession>A0A480B1R6</accession>
<feature type="chain" id="PRO_5019744735" description="Peptidase S54 rhomboid domain-containing protein" evidence="6">
    <location>
        <begin position="34"/>
        <end position="210"/>
    </location>
</feature>
<comment type="subcellular location">
    <subcellularLocation>
        <location evidence="1">Membrane</location>
        <topology evidence="1">Multi-pass membrane protein</topology>
    </subcellularLocation>
</comment>
<evidence type="ECO:0000256" key="5">
    <source>
        <dbReference type="SAM" id="Phobius"/>
    </source>
</evidence>
<dbReference type="InterPro" id="IPR022764">
    <property type="entry name" value="Peptidase_S54_rhomboid_dom"/>
</dbReference>
<evidence type="ECO:0000313" key="8">
    <source>
        <dbReference type="EMBL" id="GCL65815.1"/>
    </source>
</evidence>
<keyword evidence="3 5" id="KW-1133">Transmembrane helix</keyword>
<dbReference type="EMBL" id="BJCL01000020">
    <property type="protein sequence ID" value="GCL65815.1"/>
    <property type="molecule type" value="Genomic_DNA"/>
</dbReference>
<feature type="domain" description="Peptidase S54 rhomboid" evidence="7">
    <location>
        <begin position="52"/>
        <end position="195"/>
    </location>
</feature>
<keyword evidence="2 5" id="KW-0812">Transmembrane</keyword>
<reference evidence="9" key="1">
    <citation type="submission" date="2019-03" db="EMBL/GenBank/DDBJ databases">
        <title>Aquabacterium pictum sp.nov., the first bacteriochlorophyll a-containing freshwater bacterium in the genus Aquabacterium of the class Betaproteobacteria.</title>
        <authorList>
            <person name="Hirose S."/>
            <person name="Tank M."/>
            <person name="Hara E."/>
            <person name="Tamaki H."/>
            <person name="Takaichi S."/>
            <person name="Haruta S."/>
            <person name="Hanada S."/>
        </authorList>
    </citation>
    <scope>NUCLEOTIDE SEQUENCE [LARGE SCALE GENOMIC DNA]</scope>
    <source>
        <strain evidence="9">W35</strain>
    </source>
</reference>
<feature type="transmembrane region" description="Helical" evidence="5">
    <location>
        <begin position="60"/>
        <end position="81"/>
    </location>
</feature>
<dbReference type="Proteomes" id="UP000301751">
    <property type="component" value="Unassembled WGS sequence"/>
</dbReference>